<dbReference type="InterPro" id="IPR012816">
    <property type="entry name" value="NADAR"/>
</dbReference>
<reference evidence="3" key="1">
    <citation type="journal article" date="2013" name="Genome Announc.">
        <title>Draft genome sequence of the grapevine dieback fungus Eutypa lata UCR-EL1.</title>
        <authorList>
            <person name="Blanco-Ulate B."/>
            <person name="Rolshausen P.E."/>
            <person name="Cantu D."/>
        </authorList>
    </citation>
    <scope>NUCLEOTIDE SEQUENCE [LARGE SCALE GENOMIC DNA]</scope>
    <source>
        <strain evidence="3">UCR-EL1</strain>
    </source>
</reference>
<evidence type="ECO:0000259" key="1">
    <source>
        <dbReference type="Pfam" id="PF08719"/>
    </source>
</evidence>
<protein>
    <submittedName>
        <fullName evidence="2">Putative duf1768-domain-containing protein</fullName>
    </submittedName>
</protein>
<gene>
    <name evidence="2" type="ORF">UCREL1_5085</name>
</gene>
<evidence type="ECO:0000313" key="2">
    <source>
        <dbReference type="EMBL" id="EMR67916.1"/>
    </source>
</evidence>
<dbReference type="Pfam" id="PF08719">
    <property type="entry name" value="NADAR"/>
    <property type="match status" value="1"/>
</dbReference>
<dbReference type="eggNOG" id="ENOG502S4FY">
    <property type="taxonomic scope" value="Eukaryota"/>
</dbReference>
<dbReference type="InterPro" id="IPR037238">
    <property type="entry name" value="YbiA-like_sf"/>
</dbReference>
<sequence length="245" mass="27547">MNALTTPITATNSMAAYAPEVYNRNSRPHYFFRASEPSTGFLSNWYASEPFTDSGIPTDSGDSQTEAVPEFKVYKTSEHYMMHHKALLFGDTETATEILAVSHPHKAQSLGRLAEGFDQEVWERERLRIVSDAVYWKFTCPLSSMCPSTPAADAPAPGFGNENTEREWRLADSAQAQTIRARSFRAALLATGDRLLVEASPFDRTWGIGFAAKDADAKRERWGSNLLGHCLMDVRERFRKEEREV</sequence>
<keyword evidence="3" id="KW-1185">Reference proteome</keyword>
<dbReference type="HOGENOM" id="CLU_084247_0_1_1"/>
<dbReference type="SUPFAM" id="SSF143990">
    <property type="entry name" value="YbiA-like"/>
    <property type="match status" value="2"/>
</dbReference>
<evidence type="ECO:0000313" key="3">
    <source>
        <dbReference type="Proteomes" id="UP000012174"/>
    </source>
</evidence>
<dbReference type="Proteomes" id="UP000012174">
    <property type="component" value="Unassembled WGS sequence"/>
</dbReference>
<dbReference type="OrthoDB" id="206452at2759"/>
<dbReference type="OMA" id="WNAHREA"/>
<accession>M7TDC9</accession>
<dbReference type="CDD" id="cd15457">
    <property type="entry name" value="NADAR"/>
    <property type="match status" value="1"/>
</dbReference>
<feature type="domain" description="NADAR" evidence="1">
    <location>
        <begin position="30"/>
        <end position="239"/>
    </location>
</feature>
<dbReference type="Gene3D" id="1.10.357.40">
    <property type="entry name" value="YbiA-like"/>
    <property type="match status" value="1"/>
</dbReference>
<dbReference type="AlphaFoldDB" id="M7TDC9"/>
<dbReference type="KEGG" id="ela:UCREL1_5085"/>
<proteinExistence type="predicted"/>
<dbReference type="EMBL" id="KB706330">
    <property type="protein sequence ID" value="EMR67916.1"/>
    <property type="molecule type" value="Genomic_DNA"/>
</dbReference>
<organism evidence="2 3">
    <name type="scientific">Eutypa lata (strain UCR-EL1)</name>
    <name type="common">Grapevine dieback disease fungus</name>
    <name type="synonym">Eutypa armeniacae</name>
    <dbReference type="NCBI Taxonomy" id="1287681"/>
    <lineage>
        <taxon>Eukaryota</taxon>
        <taxon>Fungi</taxon>
        <taxon>Dikarya</taxon>
        <taxon>Ascomycota</taxon>
        <taxon>Pezizomycotina</taxon>
        <taxon>Sordariomycetes</taxon>
        <taxon>Xylariomycetidae</taxon>
        <taxon>Xylariales</taxon>
        <taxon>Diatrypaceae</taxon>
        <taxon>Eutypa</taxon>
    </lineage>
</organism>
<name>M7TDC9_EUTLA</name>